<evidence type="ECO:0000256" key="1">
    <source>
        <dbReference type="SAM" id="MobiDB-lite"/>
    </source>
</evidence>
<keyword evidence="3" id="KW-1185">Reference proteome</keyword>
<protein>
    <submittedName>
        <fullName evidence="2">Uncharacterized protein</fullName>
    </submittedName>
</protein>
<feature type="region of interest" description="Disordered" evidence="1">
    <location>
        <begin position="306"/>
        <end position="341"/>
    </location>
</feature>
<comment type="caution">
    <text evidence="2">The sequence shown here is derived from an EMBL/GenBank/DDBJ whole genome shotgun (WGS) entry which is preliminary data.</text>
</comment>
<accession>A0AAV7DRH6</accession>
<gene>
    <name evidence="2" type="ORF">H6P81_019355</name>
</gene>
<dbReference type="AlphaFoldDB" id="A0AAV7DRH6"/>
<feature type="compositionally biased region" description="Polar residues" evidence="1">
    <location>
        <begin position="311"/>
        <end position="320"/>
    </location>
</feature>
<dbReference type="InterPro" id="IPR053273">
    <property type="entry name" value="CST_Regulator"/>
</dbReference>
<evidence type="ECO:0000313" key="3">
    <source>
        <dbReference type="Proteomes" id="UP000825729"/>
    </source>
</evidence>
<evidence type="ECO:0000313" key="2">
    <source>
        <dbReference type="EMBL" id="KAG9439190.1"/>
    </source>
</evidence>
<dbReference type="PANTHER" id="PTHR34659:SF1">
    <property type="entry name" value="PROTEIN EGT2"/>
    <property type="match status" value="1"/>
</dbReference>
<proteinExistence type="predicted"/>
<dbReference type="EMBL" id="JAINDJ010000008">
    <property type="protein sequence ID" value="KAG9439190.1"/>
    <property type="molecule type" value="Genomic_DNA"/>
</dbReference>
<dbReference type="Proteomes" id="UP000825729">
    <property type="component" value="Unassembled WGS sequence"/>
</dbReference>
<reference evidence="2 3" key="1">
    <citation type="submission" date="2021-07" db="EMBL/GenBank/DDBJ databases">
        <title>The Aristolochia fimbriata genome: insights into angiosperm evolution, floral development and chemical biosynthesis.</title>
        <authorList>
            <person name="Jiao Y."/>
        </authorList>
    </citation>
    <scope>NUCLEOTIDE SEQUENCE [LARGE SCALE GENOMIC DNA]</scope>
    <source>
        <strain evidence="2">IBCAS-2021</strain>
        <tissue evidence="2">Leaf</tissue>
    </source>
</reference>
<dbReference type="PANTHER" id="PTHR34659">
    <property type="entry name" value="BNAA05G11610D PROTEIN"/>
    <property type="match status" value="1"/>
</dbReference>
<organism evidence="2 3">
    <name type="scientific">Aristolochia fimbriata</name>
    <name type="common">White veined hardy Dutchman's pipe vine</name>
    <dbReference type="NCBI Taxonomy" id="158543"/>
    <lineage>
        <taxon>Eukaryota</taxon>
        <taxon>Viridiplantae</taxon>
        <taxon>Streptophyta</taxon>
        <taxon>Embryophyta</taxon>
        <taxon>Tracheophyta</taxon>
        <taxon>Spermatophyta</taxon>
        <taxon>Magnoliopsida</taxon>
        <taxon>Magnoliidae</taxon>
        <taxon>Piperales</taxon>
        <taxon>Aristolochiaceae</taxon>
        <taxon>Aristolochia</taxon>
    </lineage>
</organism>
<name>A0AAV7DRH6_ARIFI</name>
<sequence length="341" mass="37246">MDFSSQGISWVGNMYQKLETVCVDMLQEMDHFMAQEPASSVETQLQTVGVNVQKFYNEVMKDILSPSPIHSIQVPVTDLSVACDIGVGFNQPVLDKNPVLPAELDLVSTKVMTVSPVEDSSPGLRKDVTQNELCKDEYDMLCNKSESSCLEEENCRNVSDEATLIDKCSGSLLTDSDFDGLPAALSSSLSSSVTGTDTMFAAISVGSSPVLETSEPGEGGTADMENASDVIDVTSEVQEKFEDLFLGESYLDVQSNEIDNDHSILSHRVAIRKSYKKKLRGSLLSKFLLATKHNYRKVQILSSGVGDRCPGSSSPFSTSDELMDLKKSPSQEFSESEWELL</sequence>